<dbReference type="InterPro" id="IPR020807">
    <property type="entry name" value="PKS_DH"/>
</dbReference>
<dbReference type="Pfam" id="PF00698">
    <property type="entry name" value="Acyl_transf_1"/>
    <property type="match status" value="1"/>
</dbReference>
<dbReference type="InterPro" id="IPR049552">
    <property type="entry name" value="PKS_DH_N"/>
</dbReference>
<keyword evidence="12" id="KW-0418">Kinase</keyword>
<dbReference type="Gene3D" id="3.10.129.110">
    <property type="entry name" value="Polyketide synthase dehydratase"/>
    <property type="match status" value="1"/>
</dbReference>
<dbReference type="SUPFAM" id="SSF52151">
    <property type="entry name" value="FabD/lysophospholipase-like"/>
    <property type="match status" value="1"/>
</dbReference>
<dbReference type="Gene3D" id="3.30.70.3290">
    <property type="match status" value="1"/>
</dbReference>
<feature type="region of interest" description="N-terminal hotdog fold" evidence="8">
    <location>
        <begin position="894"/>
        <end position="1023"/>
    </location>
</feature>
<dbReference type="Pfam" id="PF21089">
    <property type="entry name" value="PKS_DH_N"/>
    <property type="match status" value="1"/>
</dbReference>
<dbReference type="Pfam" id="PF00109">
    <property type="entry name" value="ketoacyl-synt"/>
    <property type="match status" value="1"/>
</dbReference>
<dbReference type="PROSITE" id="PS52004">
    <property type="entry name" value="KS3_2"/>
    <property type="match status" value="1"/>
</dbReference>
<dbReference type="RefSeq" id="XP_046067135.1">
    <property type="nucleotide sequence ID" value="XM_046213324.1"/>
</dbReference>
<dbReference type="InterPro" id="IPR014043">
    <property type="entry name" value="Acyl_transferase_dom"/>
</dbReference>
<dbReference type="SUPFAM" id="SSF53335">
    <property type="entry name" value="S-adenosyl-L-methionine-dependent methyltransferases"/>
    <property type="match status" value="1"/>
</dbReference>
<dbReference type="InterPro" id="IPR013968">
    <property type="entry name" value="PKS_KR"/>
</dbReference>
<keyword evidence="7" id="KW-0012">Acyltransferase</keyword>
<dbReference type="InterPro" id="IPR020841">
    <property type="entry name" value="PKS_Beta-ketoAc_synthase_dom"/>
</dbReference>
<dbReference type="SUPFAM" id="SSF50129">
    <property type="entry name" value="GroES-like"/>
    <property type="match status" value="1"/>
</dbReference>
<dbReference type="GO" id="GO:0032259">
    <property type="term" value="P:methylation"/>
    <property type="evidence" value="ECO:0007669"/>
    <property type="project" value="UniProtKB-KW"/>
</dbReference>
<dbReference type="InterPro" id="IPR016039">
    <property type="entry name" value="Thiolase-like"/>
</dbReference>
<dbReference type="SUPFAM" id="SSF55048">
    <property type="entry name" value="Probable ACP-binding domain of malonyl-CoA ACP transacylase"/>
    <property type="match status" value="1"/>
</dbReference>
<feature type="region of interest" description="C-terminal hotdog fold" evidence="8">
    <location>
        <begin position="1033"/>
        <end position="1175"/>
    </location>
</feature>
<dbReference type="InterPro" id="IPR011032">
    <property type="entry name" value="GroES-like_sf"/>
</dbReference>
<dbReference type="SMART" id="SM00829">
    <property type="entry name" value="PKS_ER"/>
    <property type="match status" value="1"/>
</dbReference>
<dbReference type="EMBL" id="JAJTJA010000013">
    <property type="protein sequence ID" value="KAH8690939.1"/>
    <property type="molecule type" value="Genomic_DNA"/>
</dbReference>
<dbReference type="InterPro" id="IPR013154">
    <property type="entry name" value="ADH-like_N"/>
</dbReference>
<accession>A0AAD4PV68</accession>
<dbReference type="PROSITE" id="PS50075">
    <property type="entry name" value="CARRIER"/>
    <property type="match status" value="1"/>
</dbReference>
<dbReference type="Gene3D" id="3.90.180.10">
    <property type="entry name" value="Medium-chain alcohol dehydrogenases, catalytic domain"/>
    <property type="match status" value="1"/>
</dbReference>
<dbReference type="GO" id="GO:0008168">
    <property type="term" value="F:methyltransferase activity"/>
    <property type="evidence" value="ECO:0007669"/>
    <property type="project" value="UniProtKB-KW"/>
</dbReference>
<keyword evidence="2" id="KW-0597">Phosphoprotein</keyword>
<evidence type="ECO:0000256" key="5">
    <source>
        <dbReference type="ARBA" id="ARBA00022857"/>
    </source>
</evidence>
<dbReference type="SMART" id="SM00826">
    <property type="entry name" value="PKS_DH"/>
    <property type="match status" value="1"/>
</dbReference>
<dbReference type="InterPro" id="IPR050091">
    <property type="entry name" value="PKS_NRPS_Biosynth_Enz"/>
</dbReference>
<dbReference type="InterPro" id="IPR036291">
    <property type="entry name" value="NAD(P)-bd_dom_sf"/>
</dbReference>
<dbReference type="Pfam" id="PF08240">
    <property type="entry name" value="ADH_N"/>
    <property type="match status" value="1"/>
</dbReference>
<evidence type="ECO:0000313" key="13">
    <source>
        <dbReference type="Proteomes" id="UP001201262"/>
    </source>
</evidence>
<keyword evidence="5" id="KW-0521">NADP</keyword>
<dbReference type="PROSITE" id="PS00606">
    <property type="entry name" value="KS3_1"/>
    <property type="match status" value="1"/>
</dbReference>
<dbReference type="InterPro" id="IPR049900">
    <property type="entry name" value="PKS_mFAS_DH"/>
</dbReference>
<organism evidence="12 13">
    <name type="scientific">Talaromyces proteolyticus</name>
    <dbReference type="NCBI Taxonomy" id="1131652"/>
    <lineage>
        <taxon>Eukaryota</taxon>
        <taxon>Fungi</taxon>
        <taxon>Dikarya</taxon>
        <taxon>Ascomycota</taxon>
        <taxon>Pezizomycotina</taxon>
        <taxon>Eurotiomycetes</taxon>
        <taxon>Eurotiomycetidae</taxon>
        <taxon>Eurotiales</taxon>
        <taxon>Trichocomaceae</taxon>
        <taxon>Talaromyces</taxon>
        <taxon>Talaromyces sect. Bacilispori</taxon>
    </lineage>
</organism>
<evidence type="ECO:0000256" key="8">
    <source>
        <dbReference type="PROSITE-ProRule" id="PRU01363"/>
    </source>
</evidence>
<feature type="active site" description="Proton donor; for dehydratase activity" evidence="8">
    <location>
        <position position="1093"/>
    </location>
</feature>
<dbReference type="GO" id="GO:0006633">
    <property type="term" value="P:fatty acid biosynthetic process"/>
    <property type="evidence" value="ECO:0007669"/>
    <property type="project" value="InterPro"/>
</dbReference>
<dbReference type="InterPro" id="IPR029063">
    <property type="entry name" value="SAM-dependent_MTases_sf"/>
</dbReference>
<dbReference type="CDD" id="cd05274">
    <property type="entry name" value="KR_FAS_SDR_x"/>
    <property type="match status" value="1"/>
</dbReference>
<dbReference type="Gene3D" id="3.40.47.10">
    <property type="match status" value="1"/>
</dbReference>
<dbReference type="InterPro" id="IPR042104">
    <property type="entry name" value="PKS_dehydratase_sf"/>
</dbReference>
<dbReference type="Gene3D" id="3.40.366.10">
    <property type="entry name" value="Malonyl-Coenzyme A Acyl Carrier Protein, domain 2"/>
    <property type="match status" value="1"/>
</dbReference>
<dbReference type="PANTHER" id="PTHR43775:SF49">
    <property type="entry name" value="SYNTHASE, PUTATIVE (JCVI)-RELATED"/>
    <property type="match status" value="1"/>
</dbReference>
<dbReference type="CDD" id="cd05195">
    <property type="entry name" value="enoyl_red"/>
    <property type="match status" value="1"/>
</dbReference>
<dbReference type="GO" id="GO:0004315">
    <property type="term" value="F:3-oxoacyl-[acyl-carrier-protein] synthase activity"/>
    <property type="evidence" value="ECO:0007669"/>
    <property type="project" value="InterPro"/>
</dbReference>
<feature type="domain" description="Ketosynthase family 3 (KS3)" evidence="10">
    <location>
        <begin position="6"/>
        <end position="423"/>
    </location>
</feature>
<dbReference type="InterPro" id="IPR016035">
    <property type="entry name" value="Acyl_Trfase/lysoPLipase"/>
</dbReference>
<feature type="domain" description="PKS/mFAS DH" evidence="11">
    <location>
        <begin position="894"/>
        <end position="1175"/>
    </location>
</feature>
<dbReference type="Pfam" id="PF02801">
    <property type="entry name" value="Ketoacyl-synt_C"/>
    <property type="match status" value="1"/>
</dbReference>
<dbReference type="InterPro" id="IPR032821">
    <property type="entry name" value="PKS_assoc"/>
</dbReference>
<dbReference type="InterPro" id="IPR014031">
    <property type="entry name" value="Ketoacyl_synth_C"/>
</dbReference>
<evidence type="ECO:0000259" key="10">
    <source>
        <dbReference type="PROSITE" id="PS52004"/>
    </source>
</evidence>
<dbReference type="InterPro" id="IPR016036">
    <property type="entry name" value="Malonyl_transacylase_ACP-bd"/>
</dbReference>
<evidence type="ECO:0000256" key="6">
    <source>
        <dbReference type="ARBA" id="ARBA00023268"/>
    </source>
</evidence>
<dbReference type="CDD" id="cd02440">
    <property type="entry name" value="AdoMet_MTases"/>
    <property type="match status" value="1"/>
</dbReference>
<evidence type="ECO:0000256" key="1">
    <source>
        <dbReference type="ARBA" id="ARBA00022450"/>
    </source>
</evidence>
<dbReference type="Gene3D" id="3.40.50.720">
    <property type="entry name" value="NAD(P)-binding Rossmann-like Domain"/>
    <property type="match status" value="2"/>
</dbReference>
<keyword evidence="6" id="KW-0511">Multifunctional enzyme</keyword>
<dbReference type="Proteomes" id="UP001201262">
    <property type="component" value="Unassembled WGS sequence"/>
</dbReference>
<dbReference type="SMART" id="SM00825">
    <property type="entry name" value="PKS_KS"/>
    <property type="match status" value="1"/>
</dbReference>
<dbReference type="GO" id="GO:1901336">
    <property type="term" value="P:lactone biosynthetic process"/>
    <property type="evidence" value="ECO:0007669"/>
    <property type="project" value="UniProtKB-ARBA"/>
</dbReference>
<keyword evidence="3" id="KW-0489">Methyltransferase</keyword>
<dbReference type="InterPro" id="IPR013149">
    <property type="entry name" value="ADH-like_C"/>
</dbReference>
<evidence type="ECO:0000256" key="2">
    <source>
        <dbReference type="ARBA" id="ARBA00022553"/>
    </source>
</evidence>
<dbReference type="GO" id="GO:0044550">
    <property type="term" value="P:secondary metabolite biosynthetic process"/>
    <property type="evidence" value="ECO:0007669"/>
    <property type="project" value="UniProtKB-ARBA"/>
</dbReference>
<protein>
    <submittedName>
        <fullName evidence="12">Kinase subdomain-containing protein</fullName>
    </submittedName>
</protein>
<dbReference type="GO" id="GO:0016301">
    <property type="term" value="F:kinase activity"/>
    <property type="evidence" value="ECO:0007669"/>
    <property type="project" value="UniProtKB-KW"/>
</dbReference>
<dbReference type="SMART" id="SM00827">
    <property type="entry name" value="PKS_AT"/>
    <property type="match status" value="1"/>
</dbReference>
<dbReference type="Pfam" id="PF00550">
    <property type="entry name" value="PP-binding"/>
    <property type="match status" value="1"/>
</dbReference>
<feature type="domain" description="Carrier" evidence="9">
    <location>
        <begin position="2365"/>
        <end position="2439"/>
    </location>
</feature>
<evidence type="ECO:0000259" key="11">
    <source>
        <dbReference type="PROSITE" id="PS52019"/>
    </source>
</evidence>
<proteinExistence type="predicted"/>
<dbReference type="GeneID" id="70243611"/>
<dbReference type="InterPro" id="IPR057326">
    <property type="entry name" value="KR_dom"/>
</dbReference>
<sequence>MQDDACPPIAIVGMALRLPGGINTPDGLWKFLMEKKNGVCEVPGSRYTVDSFYSEVQPNRLKTRHGYYLQQHPGYFDADFFSINAGEAERMDPQQRQLLEVVWECLENAGETNWRGKNIGCYIGVYGEDWLDLASKDPQHTDRYHALGTGQFALANRVSFEYDFQGPSMTLHTACSSSMVGLHEACQALYAGDCSSAIVAGTNLLFAPTMSATLSESMVLSPTGMCRTFDANADGYGRAEAINALYIKPLYDALRDNDPIRAVIRATSTNCDGRTPSITTPGSHSQEALIRRAYEKAGIDNITETGFFECHGTGTVSGDTVEALVVAKIFEGKGVVMGAVKPNVGHSEGASGITSVIKAVLALEHEIIPPNVFFECPNPKIPFTVAKLEVPVEPLVWPKDRRQRASVNCFGIGGTNAHIILESVSSFCRDFRGLMNPGSCTTSLLLVVSAKNKDSLRKQIEAVTDYANQNSTILHNLAYTLGVRREHLLHRAFVVAQPGQSIHVSAFQKGQDKPHNLTMVFTGQGAQWPGMGKGLIDSFPEVNHDIQMLDQELQNLDDGPRWSLREELVKTDSDSRVDETEFSQPLCTALQIVLVNVLRRWGLMSSVSSVVGHSSGEIAAAYAAGAITARSAIIIAYYRGLVAKQKEGQGAMAAVGLSREQLTSFLNDDNGAVIACENSPHNVTFSGDREEVYRIMDRIKTDLPEVLCRRLRVSVAYHSPHMHELGIWYENRISRFVETNQSMLPFVSTVTSTTITDLHELGPSYWRQNLESPVLFSTAVQSIIDRGHSNHIFLEVGAHSALSGPLKQIFREINPKSDLLYIPTLTRNDNDQRAQLLQTVGLAHCSGVPVRFEEVNGRGTTLGNLPSYSWYHNKLYWNESRLTQAWRFRKFPHHELLGVRVVESSDIEPSWRNLLRLSDIQWLNDHVLQGRILFPATAYIAMAGEAILQLSPDQNDFSIKNLIIKNPLVLTEFQTTEVITTLKPGHVTDIVDSDWYLFTIMSYGETGWTKHCYGQVRTGYDSKPDATQLSRYARLLESKRLYTTLNRLGFYYGPHFQRLRDISADPTENKASGTILDFEEPTSRYPMHPVTMDNVLQMFPVAMSRGLCRSFKLVVPATIGSIYVRGSASRMQVEASIAASRTGKWEGQATALAGDDLLLFMNNVTAFPVDWDGNSAEFKPPLCSEIRWAPDVDLIPSSALLATPPAPGQYSEVLRDAGCVSLLYVLETIDRLSSSNTSLASSHLVKWVNWLEAEVSRLSQEEDVLFPELDSWANMASEKRHNLIATISSKYDCAEHGYNIPFECMRRVFEGCLDVARGNASEDTILIAPTNMEKYYTFLQLRCDWSNVLSCIGNSNPGIRVLEIGAGTGSATKAALEHLKSPEGVRLFSTYIFSDISKAILELAQQKFGTTENIGFKSLDIAQDPQDQGFEPHSFDLIIASHVLHQTPNLDTSLRNIHQLLKSGGRLLLNEFSSQIPLWLTRTQGGLSDWRLVEDGRGDKLYISPETWHCKLRAAGFSGNDAIANDVDSPYQTHFTMLSRVALEDDTSKIDILLLTTSTPGPWAQAVQSHLLDQGYTVKWGTLDEQPPANHWIVSFLDLEGPYLYNMTEQKYTKLWNYLKQADKSRMLWVSNIAQLMCPDPRFGLIFGFARTIRQEILLDISILETDVYDESSVHALSQVLKKLQRSRQGSDIDLEYEFSFYKGSVHTGRCHWINDPLAKIPAQPLTEVSLKLDIGSIGMINTLRWTPVENCQLEKGQIEIDMQYIGLNFRDVMGAMGLYGNPEEFGTEGTGIVRRVASDVADFKVGDRVLVINLGVFRTRFISSSEYCLKIPDGIPLAEIATTPCAYMTCLYCLIYLARLQPGESVLIHSACGGVGLSAIRICQVIGAELFVTVGSEEKVNYLISNFGIPRNRIFNSRNSSFREDILSATNGKGVDVVLNSLSGKLLHASWDCVASFGRMIELGKRDFVSNGHLNMAPFIQNRSYFGFDLTQTTENPRVRSIMFELYLSWHEKIATLKPTTVYNAASVVNAFKFMQQGTHIGKILIQMPHDPSDLISSTTKSNVRLSSNHSYLLVGGLGGIGRSVSTWMVESGIRYLIYLSRSAGKSDDDRAFIKELEVQGCHVTCVAGSVTEATDVERAISLCREPLAGIVQMPAVLKDRAFETMTYDDWTACLEPKVAGTWNLHNAVQRMNIKLEFFVAFSSVSATCGTPGQVNYAAANTFLDSFSQYRRHLGLPSAVINLGAAEDIGLMTQDPKLLSRAQGASIRLVNENDLVEGLQLAICQSRMPSSFNSMASNSCVIGLGNTKPLSAPGVRPLWGHDARFMLYSNLTSRDTVQTQTSSHETRRFLRRVRENPAMLESHDVERMILHELWKQIARTPEIQDKAEEEISSVVVDSLAAIEIRAWLRQNIELELNMVEMSKVGTIGTLARACVEHLKIQYGVNVPEEVQS</sequence>
<dbReference type="InterPro" id="IPR049551">
    <property type="entry name" value="PKS_DH_C"/>
</dbReference>
<feature type="active site" description="Proton acceptor; for dehydratase activity" evidence="8">
    <location>
        <position position="926"/>
    </location>
</feature>
<keyword evidence="4" id="KW-0808">Transferase</keyword>
<keyword evidence="13" id="KW-1185">Reference proteome</keyword>
<dbReference type="Pfam" id="PF16197">
    <property type="entry name" value="KAsynt_C_assoc"/>
    <property type="match status" value="1"/>
</dbReference>
<reference evidence="12" key="1">
    <citation type="submission" date="2021-12" db="EMBL/GenBank/DDBJ databases">
        <title>Convergent genome expansion in fungi linked to evolution of root-endophyte symbiosis.</title>
        <authorList>
            <consortium name="DOE Joint Genome Institute"/>
            <person name="Ke Y.-H."/>
            <person name="Bonito G."/>
            <person name="Liao H.-L."/>
            <person name="Looney B."/>
            <person name="Rojas-Flechas A."/>
            <person name="Nash J."/>
            <person name="Hameed K."/>
            <person name="Schadt C."/>
            <person name="Martin F."/>
            <person name="Crous P.W."/>
            <person name="Miettinen O."/>
            <person name="Magnuson J.K."/>
            <person name="Labbe J."/>
            <person name="Jacobson D."/>
            <person name="Doktycz M.J."/>
            <person name="Veneault-Fourrey C."/>
            <person name="Kuo A."/>
            <person name="Mondo S."/>
            <person name="Calhoun S."/>
            <person name="Riley R."/>
            <person name="Ohm R."/>
            <person name="LaButti K."/>
            <person name="Andreopoulos B."/>
            <person name="Pangilinan J."/>
            <person name="Nolan M."/>
            <person name="Tritt A."/>
            <person name="Clum A."/>
            <person name="Lipzen A."/>
            <person name="Daum C."/>
            <person name="Barry K."/>
            <person name="Grigoriev I.V."/>
            <person name="Vilgalys R."/>
        </authorList>
    </citation>
    <scope>NUCLEOTIDE SEQUENCE</scope>
    <source>
        <strain evidence="12">PMI_201</strain>
    </source>
</reference>
<dbReference type="InterPro" id="IPR018201">
    <property type="entry name" value="Ketoacyl_synth_AS"/>
</dbReference>
<dbReference type="PROSITE" id="PS52019">
    <property type="entry name" value="PKS_MFAS_DH"/>
    <property type="match status" value="1"/>
</dbReference>
<dbReference type="GO" id="GO:0016491">
    <property type="term" value="F:oxidoreductase activity"/>
    <property type="evidence" value="ECO:0007669"/>
    <property type="project" value="InterPro"/>
</dbReference>
<dbReference type="FunFam" id="3.40.50.720:FF:000209">
    <property type="entry name" value="Polyketide synthase Pks12"/>
    <property type="match status" value="1"/>
</dbReference>
<dbReference type="Pfam" id="PF08659">
    <property type="entry name" value="KR"/>
    <property type="match status" value="1"/>
</dbReference>
<evidence type="ECO:0000256" key="4">
    <source>
        <dbReference type="ARBA" id="ARBA00022679"/>
    </source>
</evidence>
<name>A0AAD4PV68_9EURO</name>
<keyword evidence="1" id="KW-0596">Phosphopantetheine</keyword>
<dbReference type="InterPro" id="IPR013217">
    <property type="entry name" value="Methyltransf_12"/>
</dbReference>
<dbReference type="Gene3D" id="3.40.50.150">
    <property type="entry name" value="Vaccinia Virus protein VP39"/>
    <property type="match status" value="1"/>
</dbReference>
<dbReference type="GO" id="GO:0004312">
    <property type="term" value="F:fatty acid synthase activity"/>
    <property type="evidence" value="ECO:0007669"/>
    <property type="project" value="TreeGrafter"/>
</dbReference>
<dbReference type="InterPro" id="IPR014030">
    <property type="entry name" value="Ketoacyl_synth_N"/>
</dbReference>
<evidence type="ECO:0000256" key="7">
    <source>
        <dbReference type="ARBA" id="ARBA00023315"/>
    </source>
</evidence>
<evidence type="ECO:0000256" key="3">
    <source>
        <dbReference type="ARBA" id="ARBA00022603"/>
    </source>
</evidence>
<dbReference type="Pfam" id="PF14765">
    <property type="entry name" value="PS-DH"/>
    <property type="match status" value="1"/>
</dbReference>
<dbReference type="SUPFAM" id="SSF53901">
    <property type="entry name" value="Thiolase-like"/>
    <property type="match status" value="1"/>
</dbReference>
<dbReference type="InterPro" id="IPR009081">
    <property type="entry name" value="PP-bd_ACP"/>
</dbReference>
<gene>
    <name evidence="12" type="ORF">BGW36DRAFT_350566</name>
</gene>
<dbReference type="SMART" id="SM00822">
    <property type="entry name" value="PKS_KR"/>
    <property type="match status" value="1"/>
</dbReference>
<dbReference type="Pfam" id="PF00107">
    <property type="entry name" value="ADH_zinc_N"/>
    <property type="match status" value="1"/>
</dbReference>
<evidence type="ECO:0000313" key="12">
    <source>
        <dbReference type="EMBL" id="KAH8690939.1"/>
    </source>
</evidence>
<comment type="caution">
    <text evidence="12">The sequence shown here is derived from an EMBL/GenBank/DDBJ whole genome shotgun (WGS) entry which is preliminary data.</text>
</comment>
<dbReference type="PANTHER" id="PTHR43775">
    <property type="entry name" value="FATTY ACID SYNTHASE"/>
    <property type="match status" value="1"/>
</dbReference>
<dbReference type="InterPro" id="IPR001227">
    <property type="entry name" value="Ac_transferase_dom_sf"/>
</dbReference>
<dbReference type="CDD" id="cd00833">
    <property type="entry name" value="PKS"/>
    <property type="match status" value="1"/>
</dbReference>
<dbReference type="Pfam" id="PF08242">
    <property type="entry name" value="Methyltransf_12"/>
    <property type="match status" value="1"/>
</dbReference>
<evidence type="ECO:0000259" key="9">
    <source>
        <dbReference type="PROSITE" id="PS50075"/>
    </source>
</evidence>
<dbReference type="SUPFAM" id="SSF51735">
    <property type="entry name" value="NAD(P)-binding Rossmann-fold domains"/>
    <property type="match status" value="2"/>
</dbReference>
<dbReference type="InterPro" id="IPR020843">
    <property type="entry name" value="ER"/>
</dbReference>